<accession>A0A9W9CRJ5</accession>
<dbReference type="Proteomes" id="UP001140560">
    <property type="component" value="Unassembled WGS sequence"/>
</dbReference>
<reference evidence="1" key="1">
    <citation type="submission" date="2022-10" db="EMBL/GenBank/DDBJ databases">
        <title>Tapping the CABI collections for fungal endophytes: first genome assemblies for Collariella, Neodidymelliopsis, Ascochyta clinopodiicola, Didymella pomorum, Didymosphaeria variabile, Neocosmospora piperis and Neocucurbitaria cava.</title>
        <authorList>
            <person name="Hill R."/>
        </authorList>
    </citation>
    <scope>NUCLEOTIDE SEQUENCE</scope>
    <source>
        <strain evidence="1">IMI 356814</strain>
    </source>
</reference>
<organism evidence="1 2">
    <name type="scientific">Neocucurbitaria cava</name>
    <dbReference type="NCBI Taxonomy" id="798079"/>
    <lineage>
        <taxon>Eukaryota</taxon>
        <taxon>Fungi</taxon>
        <taxon>Dikarya</taxon>
        <taxon>Ascomycota</taxon>
        <taxon>Pezizomycotina</taxon>
        <taxon>Dothideomycetes</taxon>
        <taxon>Pleosporomycetidae</taxon>
        <taxon>Pleosporales</taxon>
        <taxon>Pleosporineae</taxon>
        <taxon>Cucurbitariaceae</taxon>
        <taxon>Neocucurbitaria</taxon>
    </lineage>
</organism>
<evidence type="ECO:0000313" key="2">
    <source>
        <dbReference type="Proteomes" id="UP001140560"/>
    </source>
</evidence>
<dbReference type="EMBL" id="JAPEUY010000002">
    <property type="protein sequence ID" value="KAJ4376479.1"/>
    <property type="molecule type" value="Genomic_DNA"/>
</dbReference>
<comment type="caution">
    <text evidence="1">The sequence shown here is derived from an EMBL/GenBank/DDBJ whole genome shotgun (WGS) entry which is preliminary data.</text>
</comment>
<protein>
    <recommendedName>
        <fullName evidence="3">VWFA domain-containing protein</fullName>
    </recommendedName>
</protein>
<dbReference type="OrthoDB" id="5986190at2759"/>
<evidence type="ECO:0008006" key="3">
    <source>
        <dbReference type="Google" id="ProtNLM"/>
    </source>
</evidence>
<sequence length="171" mass="19621">MARIFGIDNSISMLQYKLDARKTLEALSYIVKQFDTKGMDMYFTVSKQSGVVQGKRREKLLAQYDNAGFDGQSTVDYTLSKILENRGKKSLKLFFRRESAKGKSIYVLTDGKWLGNNNSLCGVPELLERVVRHVNRRADLGIQFIQFGDDEVGTWRLEELDNRLEKRGVPM</sequence>
<dbReference type="PANTHER" id="PTHR34706">
    <property type="entry name" value="SLR1338 PROTEIN"/>
    <property type="match status" value="1"/>
</dbReference>
<name>A0A9W9CRJ5_9PLEO</name>
<dbReference type="AlphaFoldDB" id="A0A9W9CRJ5"/>
<proteinExistence type="predicted"/>
<gene>
    <name evidence="1" type="ORF">N0V83_001763</name>
</gene>
<keyword evidence="2" id="KW-1185">Reference proteome</keyword>
<dbReference type="PANTHER" id="PTHR34706:SF1">
    <property type="entry name" value="VWFA DOMAIN-CONTAINING PROTEIN"/>
    <property type="match status" value="1"/>
</dbReference>
<evidence type="ECO:0000313" key="1">
    <source>
        <dbReference type="EMBL" id="KAJ4376479.1"/>
    </source>
</evidence>